<dbReference type="RefSeq" id="WP_184279284.1">
    <property type="nucleotide sequence ID" value="NZ_JACHLJ010000002.1"/>
</dbReference>
<sequence>MIKKFVVVASAMLVTACATPYVARPYERADSNVRTITVLDDSAEDQAIAYEVASMGSNFGLIGALVDAGIQAERRAALNRALQTASFDGETLFETRLAERLGSQGYQVKVQKTDAPRGKRDFLVSYPTPEGPVDAYIDVVVTHYGYLSAGAFQPFRPSVGAKVRLVAANDPTKILMDNRIVYNMMNTEGSGAITLSPNPAYEFKNREALLEDPARTAAGIQDALYQVADTAAQLLR</sequence>
<dbReference type="Proteomes" id="UP000556201">
    <property type="component" value="Unassembled WGS sequence"/>
</dbReference>
<keyword evidence="1" id="KW-0732">Signal</keyword>
<comment type="caution">
    <text evidence="2">The sequence shown here is derived from an EMBL/GenBank/DDBJ whole genome shotgun (WGS) entry which is preliminary data.</text>
</comment>
<protein>
    <recommendedName>
        <fullName evidence="4">Lipoprotein</fullName>
    </recommendedName>
</protein>
<dbReference type="EMBL" id="JACHLJ010000002">
    <property type="protein sequence ID" value="MBB5771809.1"/>
    <property type="molecule type" value="Genomic_DNA"/>
</dbReference>
<accession>A0A7W9L5Y0</accession>
<dbReference type="AlphaFoldDB" id="A0A7W9L5Y0"/>
<name>A0A7W9L5Y0_BREVE</name>
<feature type="signal peptide" evidence="1">
    <location>
        <begin position="1"/>
        <end position="23"/>
    </location>
</feature>
<evidence type="ECO:0000313" key="2">
    <source>
        <dbReference type="EMBL" id="MBB5771809.1"/>
    </source>
</evidence>
<organism evidence="2 3">
    <name type="scientific">Brevundimonas vesicularis</name>
    <name type="common">Pseudomonas vesicularis</name>
    <dbReference type="NCBI Taxonomy" id="41276"/>
    <lineage>
        <taxon>Bacteria</taxon>
        <taxon>Pseudomonadati</taxon>
        <taxon>Pseudomonadota</taxon>
        <taxon>Alphaproteobacteria</taxon>
        <taxon>Caulobacterales</taxon>
        <taxon>Caulobacteraceae</taxon>
        <taxon>Brevundimonas</taxon>
    </lineage>
</organism>
<evidence type="ECO:0000313" key="3">
    <source>
        <dbReference type="Proteomes" id="UP000556201"/>
    </source>
</evidence>
<evidence type="ECO:0008006" key="4">
    <source>
        <dbReference type="Google" id="ProtNLM"/>
    </source>
</evidence>
<reference evidence="2 3" key="1">
    <citation type="submission" date="2020-08" db="EMBL/GenBank/DDBJ databases">
        <title>Functional genomics of gut bacteria from endangered species of beetles.</title>
        <authorList>
            <person name="Carlos-Shanley C."/>
        </authorList>
    </citation>
    <scope>NUCLEOTIDE SEQUENCE [LARGE SCALE GENOMIC DNA]</scope>
    <source>
        <strain evidence="2 3">S00192</strain>
    </source>
</reference>
<gene>
    <name evidence="2" type="ORF">HNP47_001813</name>
</gene>
<evidence type="ECO:0000256" key="1">
    <source>
        <dbReference type="SAM" id="SignalP"/>
    </source>
</evidence>
<dbReference type="PROSITE" id="PS51257">
    <property type="entry name" value="PROKAR_LIPOPROTEIN"/>
    <property type="match status" value="1"/>
</dbReference>
<feature type="chain" id="PRO_5030978733" description="Lipoprotein" evidence="1">
    <location>
        <begin position="24"/>
        <end position="236"/>
    </location>
</feature>
<proteinExistence type="predicted"/>